<dbReference type="SUPFAM" id="SSF52518">
    <property type="entry name" value="Thiamin diphosphate-binding fold (THDP-binding)"/>
    <property type="match status" value="1"/>
</dbReference>
<keyword evidence="2" id="KW-0809">Transit peptide</keyword>
<comment type="catalytic activity">
    <reaction evidence="6 7">
        <text>N(6)-[(R)-lipoyl]-L-lysyl-[protein] + pyruvate + H(+) = N(6)-[(R)-S(8)-acetyldihydrolipoyl]-L-lysyl-[protein] + CO2</text>
        <dbReference type="Rhea" id="RHEA:19189"/>
        <dbReference type="Rhea" id="RHEA-COMP:10474"/>
        <dbReference type="Rhea" id="RHEA-COMP:10478"/>
        <dbReference type="ChEBI" id="CHEBI:15361"/>
        <dbReference type="ChEBI" id="CHEBI:15378"/>
        <dbReference type="ChEBI" id="CHEBI:16526"/>
        <dbReference type="ChEBI" id="CHEBI:83099"/>
        <dbReference type="ChEBI" id="CHEBI:83111"/>
        <dbReference type="EC" id="1.2.4.1"/>
    </reaction>
</comment>
<dbReference type="RefSeq" id="XP_016928248.3">
    <property type="nucleotide sequence ID" value="XM_017072759.4"/>
</dbReference>
<proteinExistence type="predicted"/>
<evidence type="ECO:0000313" key="10">
    <source>
        <dbReference type="RefSeq" id="XP_016928248.3"/>
    </source>
</evidence>
<keyword evidence="4 7" id="KW-0786">Thiamine pyrophosphate</keyword>
<evidence type="ECO:0000256" key="3">
    <source>
        <dbReference type="ARBA" id="ARBA00023002"/>
    </source>
</evidence>
<name>A0AB39Z4H7_DROSZ</name>
<dbReference type="CDD" id="cd02000">
    <property type="entry name" value="TPP_E1_PDC_ADC_BCADC"/>
    <property type="match status" value="1"/>
</dbReference>
<dbReference type="GO" id="GO:0004739">
    <property type="term" value="F:pyruvate dehydrogenase (acetyl-transferring) activity"/>
    <property type="evidence" value="ECO:0007669"/>
    <property type="project" value="UniProtKB-UniRule"/>
</dbReference>
<evidence type="ECO:0000256" key="6">
    <source>
        <dbReference type="ARBA" id="ARBA00051231"/>
    </source>
</evidence>
<reference evidence="9" key="1">
    <citation type="submission" date="2025-05" db="UniProtKB">
        <authorList>
            <consortium name="RefSeq"/>
        </authorList>
    </citation>
    <scope>NUCLEOTIDE SEQUENCE [LARGE SCALE GENOMIC DNA]</scope>
</reference>
<evidence type="ECO:0000256" key="5">
    <source>
        <dbReference type="ARBA" id="ARBA00023317"/>
    </source>
</evidence>
<organism evidence="9 10">
    <name type="scientific">Drosophila suzukii</name>
    <name type="common">Spotted-wing drosophila fruit fly</name>
    <dbReference type="NCBI Taxonomy" id="28584"/>
    <lineage>
        <taxon>Eukaryota</taxon>
        <taxon>Metazoa</taxon>
        <taxon>Ecdysozoa</taxon>
        <taxon>Arthropoda</taxon>
        <taxon>Hexapoda</taxon>
        <taxon>Insecta</taxon>
        <taxon>Pterygota</taxon>
        <taxon>Neoptera</taxon>
        <taxon>Endopterygota</taxon>
        <taxon>Diptera</taxon>
        <taxon>Brachycera</taxon>
        <taxon>Muscomorpha</taxon>
        <taxon>Ephydroidea</taxon>
        <taxon>Drosophilidae</taxon>
        <taxon>Drosophila</taxon>
        <taxon>Sophophora</taxon>
    </lineage>
</organism>
<sequence length="419" mass="46943">MFPAGLAYSLRFLRCGAHFSSADLPRPQPPKECIEVLAHHKPKQQGKGETYDGPRFICLQKDFKLHRLTEGPSMMVSLNKLEALRYYRQLLALRHLEMAASNLYKERLIRGFCHLYTGQEACAVGIRAAMGEQDKVISGYRIHGWAYMMGVSAQGVLAELTGRLTGCSGGKGGSMHMYGKNFYGGTGIVGDQVPLGAGLAFAGKYLKDESVSLAIYGDGAANQGQIFETFNMAQLWKLPIIFICENNNYGMGTSSNRSSSNNEYYTRGDHLPGIQVDGQDVLAVRSATTFAIQHAKEIGPLILELKTYRYGGHSMSDPGTSYRSREEIQKVKMEQDPIKSFQQVIMKEFNISQDEIKELDKLVKIEIEEATKAARCDEEPSLPHLWSDVYSGYYEGYIRNIREHSLKHINLHRIYDVKA</sequence>
<dbReference type="GeneID" id="108008850"/>
<dbReference type="InterPro" id="IPR001017">
    <property type="entry name" value="DH_E1"/>
</dbReference>
<evidence type="ECO:0000313" key="9">
    <source>
        <dbReference type="Proteomes" id="UP001652628"/>
    </source>
</evidence>
<keyword evidence="5 7" id="KW-0670">Pyruvate</keyword>
<evidence type="ECO:0000256" key="4">
    <source>
        <dbReference type="ARBA" id="ARBA00023052"/>
    </source>
</evidence>
<comment type="function">
    <text evidence="7">The pyruvate dehydrogenase complex catalyzes the overall conversion of pyruvate to acetyl-CoA and CO(2).</text>
</comment>
<dbReference type="EC" id="1.2.4.1" evidence="7"/>
<dbReference type="Gene3D" id="3.40.50.970">
    <property type="match status" value="1"/>
</dbReference>
<evidence type="ECO:0000256" key="1">
    <source>
        <dbReference type="ARBA" id="ARBA00001964"/>
    </source>
</evidence>
<evidence type="ECO:0000256" key="7">
    <source>
        <dbReference type="RuleBase" id="RU361139"/>
    </source>
</evidence>
<protein>
    <recommendedName>
        <fullName evidence="7">Pyruvate dehydrogenase E1 component subunit alpha</fullName>
        <ecNumber evidence="7">1.2.4.1</ecNumber>
    </recommendedName>
</protein>
<dbReference type="InterPro" id="IPR050642">
    <property type="entry name" value="PDH_E1_Alpha_Subunit"/>
</dbReference>
<dbReference type="Proteomes" id="UP001652628">
    <property type="component" value="Chromosome 2L"/>
</dbReference>
<dbReference type="PANTHER" id="PTHR11516:SF60">
    <property type="entry name" value="PYRUVATE DEHYDROGENASE E1 COMPONENT SUBUNIT ALPHA"/>
    <property type="match status" value="1"/>
</dbReference>
<dbReference type="Pfam" id="PF00676">
    <property type="entry name" value="E1_dh"/>
    <property type="match status" value="1"/>
</dbReference>
<reference evidence="10" key="2">
    <citation type="submission" date="2025-08" db="UniProtKB">
        <authorList>
            <consortium name="RefSeq"/>
        </authorList>
    </citation>
    <scope>IDENTIFICATION</scope>
</reference>
<dbReference type="PANTHER" id="PTHR11516">
    <property type="entry name" value="PYRUVATE DEHYDROGENASE E1 COMPONENT, ALPHA SUBUNIT BACTERIAL AND ORGANELLAR"/>
    <property type="match status" value="1"/>
</dbReference>
<keyword evidence="9" id="KW-1185">Reference proteome</keyword>
<dbReference type="InterPro" id="IPR029061">
    <property type="entry name" value="THDP-binding"/>
</dbReference>
<dbReference type="AlphaFoldDB" id="A0AB39Z4H7"/>
<comment type="cofactor">
    <cofactor evidence="1 7">
        <name>thiamine diphosphate</name>
        <dbReference type="ChEBI" id="CHEBI:58937"/>
    </cofactor>
</comment>
<dbReference type="GO" id="GO:0006086">
    <property type="term" value="P:pyruvate decarboxylation to acetyl-CoA"/>
    <property type="evidence" value="ECO:0007669"/>
    <property type="project" value="InterPro"/>
</dbReference>
<evidence type="ECO:0000256" key="2">
    <source>
        <dbReference type="ARBA" id="ARBA00022946"/>
    </source>
</evidence>
<feature type="domain" description="Dehydrogenase E1 component" evidence="8">
    <location>
        <begin position="90"/>
        <end position="380"/>
    </location>
</feature>
<accession>A0AB39Z4H7</accession>
<keyword evidence="3 7" id="KW-0560">Oxidoreductase</keyword>
<dbReference type="NCBIfam" id="TIGR03182">
    <property type="entry name" value="PDH_E1_alph_y"/>
    <property type="match status" value="1"/>
</dbReference>
<evidence type="ECO:0000259" key="8">
    <source>
        <dbReference type="Pfam" id="PF00676"/>
    </source>
</evidence>
<gene>
    <name evidence="10" type="primary">LOC108008850</name>
</gene>
<dbReference type="InterPro" id="IPR017597">
    <property type="entry name" value="Pyrv_DH_E1_asu_subgrp-y"/>
</dbReference>